<protein>
    <recommendedName>
        <fullName evidence="7">Tyr recombinase domain-containing protein</fullName>
    </recommendedName>
</protein>
<dbReference type="PANTHER" id="PTHR30349">
    <property type="entry name" value="PHAGE INTEGRASE-RELATED"/>
    <property type="match status" value="1"/>
</dbReference>
<dbReference type="AlphaFoldDB" id="A0A382D9E0"/>
<dbReference type="Pfam" id="PF00589">
    <property type="entry name" value="Phage_integrase"/>
    <property type="match status" value="1"/>
</dbReference>
<dbReference type="InterPro" id="IPR010998">
    <property type="entry name" value="Integrase_recombinase_N"/>
</dbReference>
<accession>A0A382D9E0</accession>
<reference evidence="6" key="1">
    <citation type="submission" date="2018-05" db="EMBL/GenBank/DDBJ databases">
        <authorList>
            <person name="Lanie J.A."/>
            <person name="Ng W.-L."/>
            <person name="Kazmierczak K.M."/>
            <person name="Andrzejewski T.M."/>
            <person name="Davidsen T.M."/>
            <person name="Wayne K.J."/>
            <person name="Tettelin H."/>
            <person name="Glass J.I."/>
            <person name="Rusch D."/>
            <person name="Podicherti R."/>
            <person name="Tsui H.-C.T."/>
            <person name="Winkler M.E."/>
        </authorList>
    </citation>
    <scope>NUCLEOTIDE SEQUENCE</scope>
</reference>
<keyword evidence="1" id="KW-0229">DNA integration</keyword>
<dbReference type="GO" id="GO:0006310">
    <property type="term" value="P:DNA recombination"/>
    <property type="evidence" value="ECO:0007669"/>
    <property type="project" value="UniProtKB-KW"/>
</dbReference>
<evidence type="ECO:0008006" key="7">
    <source>
        <dbReference type="Google" id="ProtNLM"/>
    </source>
</evidence>
<dbReference type="InterPro" id="IPR050090">
    <property type="entry name" value="Tyrosine_recombinase_XerCD"/>
</dbReference>
<dbReference type="PROSITE" id="PS51898">
    <property type="entry name" value="TYR_RECOMBINASE"/>
    <property type="match status" value="1"/>
</dbReference>
<evidence type="ECO:0000256" key="2">
    <source>
        <dbReference type="ARBA" id="ARBA00023125"/>
    </source>
</evidence>
<evidence type="ECO:0000313" key="6">
    <source>
        <dbReference type="EMBL" id="SVB35050.1"/>
    </source>
</evidence>
<organism evidence="6">
    <name type="scientific">marine metagenome</name>
    <dbReference type="NCBI Taxonomy" id="408172"/>
    <lineage>
        <taxon>unclassified sequences</taxon>
        <taxon>metagenomes</taxon>
        <taxon>ecological metagenomes</taxon>
    </lineage>
</organism>
<evidence type="ECO:0000256" key="1">
    <source>
        <dbReference type="ARBA" id="ARBA00022908"/>
    </source>
</evidence>
<dbReference type="EMBL" id="UINC01038273">
    <property type="protein sequence ID" value="SVB35050.1"/>
    <property type="molecule type" value="Genomic_DNA"/>
</dbReference>
<dbReference type="InterPro" id="IPR044068">
    <property type="entry name" value="CB"/>
</dbReference>
<evidence type="ECO:0000259" key="5">
    <source>
        <dbReference type="PROSITE" id="PS51900"/>
    </source>
</evidence>
<name>A0A382D9E0_9ZZZZ</name>
<dbReference type="Gene3D" id="1.10.443.10">
    <property type="entry name" value="Intergrase catalytic core"/>
    <property type="match status" value="1"/>
</dbReference>
<dbReference type="GO" id="GO:0015074">
    <property type="term" value="P:DNA integration"/>
    <property type="evidence" value="ECO:0007669"/>
    <property type="project" value="UniProtKB-KW"/>
</dbReference>
<gene>
    <name evidence="6" type="ORF">METZ01_LOCUS187904</name>
</gene>
<dbReference type="SUPFAM" id="SSF56349">
    <property type="entry name" value="DNA breaking-rejoining enzymes"/>
    <property type="match status" value="1"/>
</dbReference>
<sequence length="338" mass="38096">MEEPCGRPEAVHMGEAFHLWKSWLRDYEHKSANSVLAYTQGLRRVIDIAGVEPRSFKPDDMEQARLTNIVREMSGSSSTNRSTINQTLAAVKSFYEFCAHDGLSGTGPDLERLRKVANLEREPKEDPVYYEGPELTKLFEAASKDRAKDELGAGMMWPVRDHAMLSFLAALGLRAVELYTADVEWIRPIDEETVVFAVAGKGMKTRYIPMTPELIDVNQEWQIERASRFGNRSRRESPPLFVTMTGERFDYQRLRYWLRALNRAAHVPDHSLHALRHTAGVQWAADGVPLNEIQHLLGHENIQTTGIYTNLAGVGSSRAIPPSLANRLAGRRAPDMGN</sequence>
<feature type="domain" description="Tyr recombinase" evidence="4">
    <location>
        <begin position="125"/>
        <end position="321"/>
    </location>
</feature>
<evidence type="ECO:0000256" key="3">
    <source>
        <dbReference type="ARBA" id="ARBA00023172"/>
    </source>
</evidence>
<dbReference type="Pfam" id="PF02899">
    <property type="entry name" value="Phage_int_SAM_1"/>
    <property type="match status" value="1"/>
</dbReference>
<dbReference type="PROSITE" id="PS51900">
    <property type="entry name" value="CB"/>
    <property type="match status" value="1"/>
</dbReference>
<dbReference type="InterPro" id="IPR011010">
    <property type="entry name" value="DNA_brk_join_enz"/>
</dbReference>
<feature type="domain" description="Core-binding (CB)" evidence="5">
    <location>
        <begin position="11"/>
        <end position="99"/>
    </location>
</feature>
<keyword evidence="3" id="KW-0233">DNA recombination</keyword>
<dbReference type="InterPro" id="IPR002104">
    <property type="entry name" value="Integrase_catalytic"/>
</dbReference>
<proteinExistence type="predicted"/>
<dbReference type="PANTHER" id="PTHR30349:SF41">
    <property type="entry name" value="INTEGRASE_RECOMBINASE PROTEIN MJ0367-RELATED"/>
    <property type="match status" value="1"/>
</dbReference>
<dbReference type="GO" id="GO:0003677">
    <property type="term" value="F:DNA binding"/>
    <property type="evidence" value="ECO:0007669"/>
    <property type="project" value="UniProtKB-KW"/>
</dbReference>
<dbReference type="InterPro" id="IPR004107">
    <property type="entry name" value="Integrase_SAM-like_N"/>
</dbReference>
<keyword evidence="2" id="KW-0238">DNA-binding</keyword>
<dbReference type="InterPro" id="IPR013762">
    <property type="entry name" value="Integrase-like_cat_sf"/>
</dbReference>
<evidence type="ECO:0000259" key="4">
    <source>
        <dbReference type="PROSITE" id="PS51898"/>
    </source>
</evidence>
<dbReference type="CDD" id="cd00397">
    <property type="entry name" value="DNA_BRE_C"/>
    <property type="match status" value="1"/>
</dbReference>
<dbReference type="Gene3D" id="1.10.150.130">
    <property type="match status" value="1"/>
</dbReference>